<feature type="compositionally biased region" description="Polar residues" evidence="1">
    <location>
        <begin position="751"/>
        <end position="764"/>
    </location>
</feature>
<feature type="compositionally biased region" description="Acidic residues" evidence="1">
    <location>
        <begin position="541"/>
        <end position="552"/>
    </location>
</feature>
<dbReference type="OrthoDB" id="3915580at2759"/>
<evidence type="ECO:0000313" key="2">
    <source>
        <dbReference type="EMBL" id="TKA43875.1"/>
    </source>
</evidence>
<proteinExistence type="predicted"/>
<reference evidence="2 3" key="1">
    <citation type="submission" date="2017-03" db="EMBL/GenBank/DDBJ databases">
        <title>Genomes of endolithic fungi from Antarctica.</title>
        <authorList>
            <person name="Coleine C."/>
            <person name="Masonjones S."/>
            <person name="Stajich J.E."/>
        </authorList>
    </citation>
    <scope>NUCLEOTIDE SEQUENCE [LARGE SCALE GENOMIC DNA]</scope>
    <source>
        <strain evidence="2 3">CCFEE 5311</strain>
    </source>
</reference>
<dbReference type="EMBL" id="NAJP01000017">
    <property type="protein sequence ID" value="TKA43875.1"/>
    <property type="molecule type" value="Genomic_DNA"/>
</dbReference>
<evidence type="ECO:0000256" key="1">
    <source>
        <dbReference type="SAM" id="MobiDB-lite"/>
    </source>
</evidence>
<feature type="compositionally biased region" description="Polar residues" evidence="1">
    <location>
        <begin position="570"/>
        <end position="579"/>
    </location>
</feature>
<accession>A0A4U0V7Q3</accession>
<feature type="compositionally biased region" description="Low complexity" evidence="1">
    <location>
        <begin position="19"/>
        <end position="32"/>
    </location>
</feature>
<protein>
    <submittedName>
        <fullName evidence="2">Uncharacterized protein</fullName>
    </submittedName>
</protein>
<feature type="region of interest" description="Disordered" evidence="1">
    <location>
        <begin position="311"/>
        <end position="600"/>
    </location>
</feature>
<feature type="region of interest" description="Disordered" evidence="1">
    <location>
        <begin position="748"/>
        <end position="810"/>
    </location>
</feature>
<organism evidence="2 3">
    <name type="scientific">Friedmanniomyces endolithicus</name>
    <dbReference type="NCBI Taxonomy" id="329885"/>
    <lineage>
        <taxon>Eukaryota</taxon>
        <taxon>Fungi</taxon>
        <taxon>Dikarya</taxon>
        <taxon>Ascomycota</taxon>
        <taxon>Pezizomycotina</taxon>
        <taxon>Dothideomycetes</taxon>
        <taxon>Dothideomycetidae</taxon>
        <taxon>Mycosphaerellales</taxon>
        <taxon>Teratosphaeriaceae</taxon>
        <taxon>Friedmanniomyces</taxon>
    </lineage>
</organism>
<feature type="region of interest" description="Disordered" evidence="1">
    <location>
        <begin position="826"/>
        <end position="910"/>
    </location>
</feature>
<feature type="region of interest" description="Disordered" evidence="1">
    <location>
        <begin position="940"/>
        <end position="961"/>
    </location>
</feature>
<feature type="compositionally biased region" description="Acidic residues" evidence="1">
    <location>
        <begin position="161"/>
        <end position="172"/>
    </location>
</feature>
<feature type="compositionally biased region" description="Basic and acidic residues" evidence="1">
    <location>
        <begin position="33"/>
        <end position="42"/>
    </location>
</feature>
<feature type="region of interest" description="Disordered" evidence="1">
    <location>
        <begin position="151"/>
        <end position="299"/>
    </location>
</feature>
<feature type="compositionally biased region" description="Polar residues" evidence="1">
    <location>
        <begin position="645"/>
        <end position="655"/>
    </location>
</feature>
<gene>
    <name evidence="2" type="ORF">B0A54_05635</name>
</gene>
<feature type="compositionally biased region" description="Basic and acidic residues" evidence="1">
    <location>
        <begin position="844"/>
        <end position="867"/>
    </location>
</feature>
<feature type="compositionally biased region" description="Acidic residues" evidence="1">
    <location>
        <begin position="432"/>
        <end position="455"/>
    </location>
</feature>
<feature type="compositionally biased region" description="Basic and acidic residues" evidence="1">
    <location>
        <begin position="276"/>
        <end position="289"/>
    </location>
</feature>
<name>A0A4U0V7Q3_9PEZI</name>
<feature type="compositionally biased region" description="Polar residues" evidence="1">
    <location>
        <begin position="868"/>
        <end position="881"/>
    </location>
</feature>
<evidence type="ECO:0000313" key="3">
    <source>
        <dbReference type="Proteomes" id="UP000310066"/>
    </source>
</evidence>
<dbReference type="AlphaFoldDB" id="A0A4U0V7Q3"/>
<feature type="compositionally biased region" description="Acidic residues" evidence="1">
    <location>
        <begin position="887"/>
        <end position="910"/>
    </location>
</feature>
<feature type="compositionally biased region" description="Acidic residues" evidence="1">
    <location>
        <begin position="411"/>
        <end position="425"/>
    </location>
</feature>
<feature type="region of interest" description="Disordered" evidence="1">
    <location>
        <begin position="645"/>
        <end position="667"/>
    </location>
</feature>
<dbReference type="Proteomes" id="UP000310066">
    <property type="component" value="Unassembled WGS sequence"/>
</dbReference>
<feature type="compositionally biased region" description="Low complexity" evidence="1">
    <location>
        <begin position="942"/>
        <end position="951"/>
    </location>
</feature>
<comment type="caution">
    <text evidence="2">The sequence shown here is derived from an EMBL/GenBank/DDBJ whole genome shotgun (WGS) entry which is preliminary data.</text>
</comment>
<feature type="compositionally biased region" description="Polar residues" evidence="1">
    <location>
        <begin position="465"/>
        <end position="474"/>
    </location>
</feature>
<feature type="region of interest" description="Disordered" evidence="1">
    <location>
        <begin position="1"/>
        <end position="116"/>
    </location>
</feature>
<sequence length="1108" mass="119534">MERRGMPQAQTRYRPLAPPSSSVPGPPSAGASTRDRWERRASDPSSTTPQGLRQGAPGERRDRAGSIPETVARWLSDGSYQAHWPPPQSEHDGDLPRASGPSGSQVTEWENKADRTRSFGLETAGLRQAVDHSELTPALLGAVDEHLKHFEDSLSTISESEPGEDPVTDQEEQAARLPQNEDTDHLDFRRRHTRASSLPAPKPSLKSALATSPPHSPPAGNGGSAGREKKKARFRDESPGAESSLRRTSTAPAECYGASLASDHPWSGDNEMADAGGREERAGSEGSFEREDESPSSWIVRVQVQIETLVDDRNSLDDDLANGSLPGTEDGQVKTRVYSSGGGYDEMGESSAPEYDGDLEEAECGPGAAGLNDDRDEVDDNDRGEAGFGTQLAAVHDDRSMVEGEACVCEPDAEANDFVTEDDETGQNAGDNEGEQTAGDDEDAEVESETVEAGEADATSDRSQHSGADSSECSSEVADLDIDQNPKQIVEDLEIEQAAGGDEYARGDLGTAEAEESDTTIDCSRHSGTDLAESMSKDSDQGNDEVVGENGEEAGAAVGNVKDADETDSARLSTASSGLLSKDDGHDEGPFLTPEENSFDQINQNVMAASNVSDDGPIAMPADEQSLAEGTELGLIMPAITSNHTASPTQQQMPHRQNVPPTIRRLSNPDTCIRQDAAPDPVRRRASSMSDFQHLKTRLKLLPFAAKAAPADPAITACSVRIAESPRLNTVYEHPGPQYGSRIVTGKGATKTAQTVSSGSSTYQMVWEEPVPSESSESDTTLIEPPEFPEDADGDSLAGHGNRSPSPMGKVKTKLAAWSWAREQQVEAEDSEGGSRPVLSLMRVDTDRRRERSEDHPYAPPNTEKHSASSSARHSGPQTPHEQPEVIVEEEEDVQQADDEAEVDEEDDQPMELRFKSAFHRIRSLSMPASTDYLTVPGRMLHSTSPSSPTAPHAPPSGLPRAMSNLAAEEARFMSHRDSLDLNHHRIEREARMNQLLMTTRDSFVLAKTKYEAKYPKTAGGITYNRFGGLSTIPDASPPEEGREGFAALERRVEGGRRAVSEGAVKADGHIKWAGEKKVEKPRWYKARYMKGEGGVLNLVLLDEEVSE</sequence>
<feature type="compositionally biased region" description="Low complexity" evidence="1">
    <location>
        <begin position="195"/>
        <end position="210"/>
    </location>
</feature>
<dbReference type="STRING" id="329885.A0A4U0V7Q3"/>